<name>A0ABY4HV44_CHIFI</name>
<accession>A0ABY4HV44</accession>
<dbReference type="Proteomes" id="UP000830198">
    <property type="component" value="Chromosome"/>
</dbReference>
<reference evidence="1 2" key="1">
    <citation type="submission" date="2022-04" db="EMBL/GenBank/DDBJ databases">
        <title>The arsenic-methylating capacity of Chitinophaga filiformis YT5 during chitin decomposition.</title>
        <authorList>
            <person name="Chen G."/>
            <person name="Liang Y."/>
        </authorList>
    </citation>
    <scope>NUCLEOTIDE SEQUENCE [LARGE SCALE GENOMIC DNA]</scope>
    <source>
        <strain evidence="1 2">YT5</strain>
    </source>
</reference>
<evidence type="ECO:0000313" key="2">
    <source>
        <dbReference type="Proteomes" id="UP000830198"/>
    </source>
</evidence>
<dbReference type="RefSeq" id="WP_247809628.1">
    <property type="nucleotide sequence ID" value="NZ_CP095855.1"/>
</dbReference>
<evidence type="ECO:0000313" key="1">
    <source>
        <dbReference type="EMBL" id="UPK67333.1"/>
    </source>
</evidence>
<organism evidence="1 2">
    <name type="scientific">Chitinophaga filiformis</name>
    <name type="common">Myxococcus filiformis</name>
    <name type="synonym">Flexibacter filiformis</name>
    <dbReference type="NCBI Taxonomy" id="104663"/>
    <lineage>
        <taxon>Bacteria</taxon>
        <taxon>Pseudomonadati</taxon>
        <taxon>Bacteroidota</taxon>
        <taxon>Chitinophagia</taxon>
        <taxon>Chitinophagales</taxon>
        <taxon>Chitinophagaceae</taxon>
        <taxon>Chitinophaga</taxon>
    </lineage>
</organism>
<protein>
    <submittedName>
        <fullName evidence="1">Uncharacterized protein</fullName>
    </submittedName>
</protein>
<proteinExistence type="predicted"/>
<sequence>MPGPTLSTQKLGKARNIIFSDFKKDYSLMAKTRNVLLTGYKVSKAVLQEEFVVKNRKGQTFLTKYPDMSNVVPSAAQLDEKSKFAAAVAYARAIVNDPVRKANYKAHPGSTVYHSAIKDYLKQRS</sequence>
<dbReference type="EMBL" id="CP095855">
    <property type="protein sequence ID" value="UPK67333.1"/>
    <property type="molecule type" value="Genomic_DNA"/>
</dbReference>
<gene>
    <name evidence="1" type="ORF">MYF79_20545</name>
</gene>
<keyword evidence="2" id="KW-1185">Reference proteome</keyword>